<proteinExistence type="inferred from homology"/>
<dbReference type="InterPro" id="IPR031656">
    <property type="entry name" value="DAO_C"/>
</dbReference>
<evidence type="ECO:0000259" key="7">
    <source>
        <dbReference type="Pfam" id="PF01266"/>
    </source>
</evidence>
<dbReference type="EMBL" id="JSYN01000004">
    <property type="protein sequence ID" value="KIA95950.1"/>
    <property type="molecule type" value="Genomic_DNA"/>
</dbReference>
<dbReference type="Gene3D" id="3.50.50.60">
    <property type="entry name" value="FAD/NAD(P)-binding domain"/>
    <property type="match status" value="1"/>
</dbReference>
<evidence type="ECO:0000256" key="2">
    <source>
        <dbReference type="ARBA" id="ARBA00007330"/>
    </source>
</evidence>
<dbReference type="GO" id="GO:0004368">
    <property type="term" value="F:glycerol-3-phosphate dehydrogenase (quinone) activity"/>
    <property type="evidence" value="ECO:0007669"/>
    <property type="project" value="InterPro"/>
</dbReference>
<evidence type="ECO:0000259" key="8">
    <source>
        <dbReference type="Pfam" id="PF16901"/>
    </source>
</evidence>
<dbReference type="SUPFAM" id="SSF51905">
    <property type="entry name" value="FAD/NAD(P)-binding domain"/>
    <property type="match status" value="1"/>
</dbReference>
<dbReference type="PRINTS" id="PR01001">
    <property type="entry name" value="FADG3PDH"/>
</dbReference>
<feature type="domain" description="FAD dependent oxidoreductase" evidence="7">
    <location>
        <begin position="19"/>
        <end position="377"/>
    </location>
</feature>
<dbReference type="InterPro" id="IPR038299">
    <property type="entry name" value="DAO_C_sf"/>
</dbReference>
<dbReference type="GO" id="GO:0046168">
    <property type="term" value="P:glycerol-3-phosphate catabolic process"/>
    <property type="evidence" value="ECO:0007669"/>
    <property type="project" value="TreeGrafter"/>
</dbReference>
<organism evidence="9 10">
    <name type="scientific">Pedobacter kyungheensis</name>
    <dbReference type="NCBI Taxonomy" id="1069985"/>
    <lineage>
        <taxon>Bacteria</taxon>
        <taxon>Pseudomonadati</taxon>
        <taxon>Bacteroidota</taxon>
        <taxon>Sphingobacteriia</taxon>
        <taxon>Sphingobacteriales</taxon>
        <taxon>Sphingobacteriaceae</taxon>
        <taxon>Pedobacter</taxon>
    </lineage>
</organism>
<dbReference type="PANTHER" id="PTHR11985:SF35">
    <property type="entry name" value="ANAEROBIC GLYCEROL-3-PHOSPHATE DEHYDROGENASE SUBUNIT A"/>
    <property type="match status" value="1"/>
</dbReference>
<evidence type="ECO:0000313" key="10">
    <source>
        <dbReference type="Proteomes" id="UP000031246"/>
    </source>
</evidence>
<keyword evidence="10" id="KW-1185">Reference proteome</keyword>
<comment type="similarity">
    <text evidence="2">Belongs to the FAD-dependent glycerol-3-phosphate dehydrogenase family.</text>
</comment>
<dbReference type="AlphaFoldDB" id="A0A0C1DPF3"/>
<accession>A0A0C1DPF3</accession>
<dbReference type="Proteomes" id="UP000031246">
    <property type="component" value="Unassembled WGS sequence"/>
</dbReference>
<evidence type="ECO:0000256" key="1">
    <source>
        <dbReference type="ARBA" id="ARBA00001974"/>
    </source>
</evidence>
<dbReference type="Pfam" id="PF16901">
    <property type="entry name" value="DAO_C"/>
    <property type="match status" value="1"/>
</dbReference>
<keyword evidence="3" id="KW-0285">Flavoprotein</keyword>
<dbReference type="Gene3D" id="3.30.9.10">
    <property type="entry name" value="D-Amino Acid Oxidase, subunit A, domain 2"/>
    <property type="match status" value="1"/>
</dbReference>
<comment type="cofactor">
    <cofactor evidence="1">
        <name>FAD</name>
        <dbReference type="ChEBI" id="CHEBI:57692"/>
    </cofactor>
</comment>
<dbReference type="PROSITE" id="PS00978">
    <property type="entry name" value="FAD_G3PDH_2"/>
    <property type="match status" value="1"/>
</dbReference>
<protein>
    <submittedName>
        <fullName evidence="9">FAD-dependent oxidoreductase</fullName>
    </submittedName>
</protein>
<gene>
    <name evidence="9" type="ORF">OC25_05250</name>
</gene>
<feature type="domain" description="Alpha-glycerophosphate oxidase C-terminal" evidence="8">
    <location>
        <begin position="384"/>
        <end position="502"/>
    </location>
</feature>
<evidence type="ECO:0000313" key="9">
    <source>
        <dbReference type="EMBL" id="KIA95950.1"/>
    </source>
</evidence>
<evidence type="ECO:0000256" key="4">
    <source>
        <dbReference type="ARBA" id="ARBA00022798"/>
    </source>
</evidence>
<dbReference type="OrthoDB" id="9766796at2"/>
<evidence type="ECO:0000256" key="3">
    <source>
        <dbReference type="ARBA" id="ARBA00022630"/>
    </source>
</evidence>
<dbReference type="InterPro" id="IPR036188">
    <property type="entry name" value="FAD/NAD-bd_sf"/>
</dbReference>
<name>A0A0C1DPF3_9SPHI</name>
<dbReference type="PANTHER" id="PTHR11985">
    <property type="entry name" value="GLYCEROL-3-PHOSPHATE DEHYDROGENASE"/>
    <property type="match status" value="1"/>
</dbReference>
<keyword evidence="4" id="KW-0319">Glycerol metabolism</keyword>
<keyword evidence="6" id="KW-0560">Oxidoreductase</keyword>
<comment type="caution">
    <text evidence="9">The sequence shown here is derived from an EMBL/GenBank/DDBJ whole genome shotgun (WGS) entry which is preliminary data.</text>
</comment>
<dbReference type="Gene3D" id="1.10.8.870">
    <property type="entry name" value="Alpha-glycerophosphate oxidase, cap domain"/>
    <property type="match status" value="1"/>
</dbReference>
<keyword evidence="5" id="KW-0274">FAD</keyword>
<dbReference type="InterPro" id="IPR000447">
    <property type="entry name" value="G3P_DH_FAD-dep"/>
</dbReference>
<dbReference type="Pfam" id="PF01266">
    <property type="entry name" value="DAO"/>
    <property type="match status" value="1"/>
</dbReference>
<reference evidence="9 10" key="1">
    <citation type="submission" date="2014-10" db="EMBL/GenBank/DDBJ databases">
        <title>Pedobacter Kyungheensis.</title>
        <authorList>
            <person name="Anderson B.M."/>
            <person name="Newman J.D."/>
        </authorList>
    </citation>
    <scope>NUCLEOTIDE SEQUENCE [LARGE SCALE GENOMIC DNA]</scope>
    <source>
        <strain evidence="9 10">KACC 16221</strain>
    </source>
</reference>
<dbReference type="InterPro" id="IPR006076">
    <property type="entry name" value="FAD-dep_OxRdtase"/>
</dbReference>
<sequence>MRPMKRLHQHILAENTNWDLIIIGGGATGLGTALDAASRGLKTLLVEQSDFAKGTSSRSTKLVHGGVRYLAQGDIALVRHALKERGLLQQNAKHLVNKEAFLIPCYNWFSVIKYLAGLTLYDWLSGKYSFGKSKYFSKTETLNMMPGIKEKGLKGSIRYYDGKFDDARLAINIAQTAIENGAILLNYTKVTALLKSEGEVVTGIETEDVLTGQKAKHYGQVVINATGVFVDDILQMNNPSAKKLVRPSQGVHIVLDKSFLNSESALMIPKTSDGRVLFAVPWHEHLLVGTTDTPLDEHSLEPRALKQEVDFIMSTATSYFKRKPLEKDILSVFSGLRPLAAPSNNNGNSTKEISRDHKLMVSAKGLITITGGKWTTYRRMAEETVNLAISHAGLEAKACVTENLKIHGSIEVAGDHYLNIYGSDRGKIEALMQQNPDLAEKLHPGFPYTCAEVIWSARNEMAETVEDILSRRMRILFIDAQAAKDMAPKVAALLAQELSADQDWETNQIETFNTLANGYIYHSTQIKTETA</sequence>
<evidence type="ECO:0000256" key="5">
    <source>
        <dbReference type="ARBA" id="ARBA00022827"/>
    </source>
</evidence>
<evidence type="ECO:0000256" key="6">
    <source>
        <dbReference type="ARBA" id="ARBA00023002"/>
    </source>
</evidence>
<dbReference type="GO" id="GO:0006071">
    <property type="term" value="P:glycerol metabolic process"/>
    <property type="evidence" value="ECO:0007669"/>
    <property type="project" value="UniProtKB-KW"/>
</dbReference>